<evidence type="ECO:0000313" key="3">
    <source>
        <dbReference type="Proteomes" id="UP001597018"/>
    </source>
</evidence>
<gene>
    <name evidence="2" type="ORF">ACFQ16_12565</name>
</gene>
<accession>A0ABW3FSC1</accession>
<feature type="region of interest" description="Disordered" evidence="1">
    <location>
        <begin position="98"/>
        <end position="123"/>
    </location>
</feature>
<sequence>MIRVGEAARRYPEMLGLSELVRSGWRFHGFQDSRGEPEGIIGTYHWIGYTDVLWIADRDVALAIRLLAAATGTTEDVVWEHRGPLAEVLVALRALPSPGDSGAPSRVIRRGIEPPPGGFVAES</sequence>
<dbReference type="EMBL" id="JBHTIW010000007">
    <property type="protein sequence ID" value="MFD0920578.1"/>
    <property type="molecule type" value="Genomic_DNA"/>
</dbReference>
<proteinExistence type="predicted"/>
<name>A0ABW3FSC1_9PSEU</name>
<dbReference type="Proteomes" id="UP001597018">
    <property type="component" value="Unassembled WGS sequence"/>
</dbReference>
<protein>
    <submittedName>
        <fullName evidence="2">Uncharacterized protein</fullName>
    </submittedName>
</protein>
<dbReference type="RefSeq" id="WP_263248201.1">
    <property type="nucleotide sequence ID" value="NZ_BAABLT010000005.1"/>
</dbReference>
<evidence type="ECO:0000256" key="1">
    <source>
        <dbReference type="SAM" id="MobiDB-lite"/>
    </source>
</evidence>
<comment type="caution">
    <text evidence="2">The sequence shown here is derived from an EMBL/GenBank/DDBJ whole genome shotgun (WGS) entry which is preliminary data.</text>
</comment>
<keyword evidence="3" id="KW-1185">Reference proteome</keyword>
<reference evidence="3" key="1">
    <citation type="journal article" date="2019" name="Int. J. Syst. Evol. Microbiol.">
        <title>The Global Catalogue of Microorganisms (GCM) 10K type strain sequencing project: providing services to taxonomists for standard genome sequencing and annotation.</title>
        <authorList>
            <consortium name="The Broad Institute Genomics Platform"/>
            <consortium name="The Broad Institute Genome Sequencing Center for Infectious Disease"/>
            <person name="Wu L."/>
            <person name="Ma J."/>
        </authorList>
    </citation>
    <scope>NUCLEOTIDE SEQUENCE [LARGE SCALE GENOMIC DNA]</scope>
    <source>
        <strain evidence="3">CCUG 56401</strain>
    </source>
</reference>
<organism evidence="2 3">
    <name type="scientific">Saccharopolyspora rosea</name>
    <dbReference type="NCBI Taxonomy" id="524884"/>
    <lineage>
        <taxon>Bacteria</taxon>
        <taxon>Bacillati</taxon>
        <taxon>Actinomycetota</taxon>
        <taxon>Actinomycetes</taxon>
        <taxon>Pseudonocardiales</taxon>
        <taxon>Pseudonocardiaceae</taxon>
        <taxon>Saccharopolyspora</taxon>
    </lineage>
</organism>
<evidence type="ECO:0000313" key="2">
    <source>
        <dbReference type="EMBL" id="MFD0920578.1"/>
    </source>
</evidence>